<protein>
    <submittedName>
        <fullName evidence="3">Uncharacterized protein</fullName>
    </submittedName>
</protein>
<evidence type="ECO:0000256" key="1">
    <source>
        <dbReference type="SAM" id="Coils"/>
    </source>
</evidence>
<organism evidence="3">
    <name type="scientific">Trepomonas sp. PC1</name>
    <dbReference type="NCBI Taxonomy" id="1076344"/>
    <lineage>
        <taxon>Eukaryota</taxon>
        <taxon>Metamonada</taxon>
        <taxon>Diplomonadida</taxon>
        <taxon>Hexamitidae</taxon>
        <taxon>Hexamitinae</taxon>
        <taxon>Trepomonas</taxon>
    </lineage>
</organism>
<feature type="compositionally biased region" description="Low complexity" evidence="2">
    <location>
        <begin position="11"/>
        <end position="30"/>
    </location>
</feature>
<feature type="region of interest" description="Disordered" evidence="2">
    <location>
        <begin position="1"/>
        <end position="62"/>
    </location>
</feature>
<evidence type="ECO:0000313" key="3">
    <source>
        <dbReference type="EMBL" id="JAP95252.1"/>
    </source>
</evidence>
<sequence length="281" mass="33014">EKEVEERNKIIQQQQQQTQQLLQQAQPIPQESEKEQIVEPPKVEQKIPSRPQSGRKVQKTQEEVDYQKRIQQLATQLAITNADKEIVQNLGPDAELQYYKTRNAHLEQLVKQLQQDHNKTVEDYKIDKQDLHEERALREKVQKQHQILTNKLQQLQTINDQQQTTINQLKNNLENLQQQKEQTSRVAQNGASAVQLKEKQLQSVLGQNDVLKKQLGDFQQKNKQLQIDIDQKCLQVEQKLKKKEQEKEEVLLIIKKQQQLIDCLQRQKLHLQGAIQLGFTE</sequence>
<feature type="coiled-coil region" evidence="1">
    <location>
        <begin position="96"/>
        <end position="260"/>
    </location>
</feature>
<feature type="non-terminal residue" evidence="3">
    <location>
        <position position="281"/>
    </location>
</feature>
<proteinExistence type="predicted"/>
<reference evidence="3" key="1">
    <citation type="submission" date="2015-07" db="EMBL/GenBank/DDBJ databases">
        <title>Adaptation to a free-living lifestyle via gene acquisitions in the diplomonad Trepomonas sp. PC1.</title>
        <authorList>
            <person name="Xu F."/>
            <person name="Jerlstrom-Hultqvist J."/>
            <person name="Kolisko M."/>
            <person name="Simpson A.G.B."/>
            <person name="Roger A.J."/>
            <person name="Svard S.G."/>
            <person name="Andersson J.O."/>
        </authorList>
    </citation>
    <scope>NUCLEOTIDE SEQUENCE</scope>
    <source>
        <strain evidence="3">PC1</strain>
    </source>
</reference>
<dbReference type="EMBL" id="GDID01001354">
    <property type="protein sequence ID" value="JAP95252.1"/>
    <property type="molecule type" value="Transcribed_RNA"/>
</dbReference>
<name>A0A146KET7_9EUKA</name>
<accession>A0A146KET7</accession>
<gene>
    <name evidence="3" type="ORF">TPC1_11825</name>
</gene>
<feature type="compositionally biased region" description="Basic and acidic residues" evidence="2">
    <location>
        <begin position="31"/>
        <end position="47"/>
    </location>
</feature>
<evidence type="ECO:0000256" key="2">
    <source>
        <dbReference type="SAM" id="MobiDB-lite"/>
    </source>
</evidence>
<keyword evidence="1" id="KW-0175">Coiled coil</keyword>
<feature type="non-terminal residue" evidence="3">
    <location>
        <position position="1"/>
    </location>
</feature>
<dbReference type="AlphaFoldDB" id="A0A146KET7"/>